<dbReference type="Proteomes" id="UP000183120">
    <property type="component" value="Unassembled WGS sequence"/>
</dbReference>
<feature type="domain" description="Glycosyltransferase RgtA/B/C/D-like" evidence="9">
    <location>
        <begin position="50"/>
        <end position="195"/>
    </location>
</feature>
<protein>
    <recommendedName>
        <fullName evidence="9">Glycosyltransferase RgtA/B/C/D-like domain-containing protein</fullName>
    </recommendedName>
</protein>
<dbReference type="PANTHER" id="PTHR33908">
    <property type="entry name" value="MANNOSYLTRANSFERASE YKCB-RELATED"/>
    <property type="match status" value="1"/>
</dbReference>
<keyword evidence="6 8" id="KW-1133">Transmembrane helix</keyword>
<proteinExistence type="predicted"/>
<dbReference type="PANTHER" id="PTHR33908:SF11">
    <property type="entry name" value="MEMBRANE PROTEIN"/>
    <property type="match status" value="1"/>
</dbReference>
<name>A0A1J4TW75_9BACT</name>
<keyword evidence="2" id="KW-1003">Cell membrane</keyword>
<dbReference type="InterPro" id="IPR038731">
    <property type="entry name" value="RgtA/B/C-like"/>
</dbReference>
<keyword evidence="7 8" id="KW-0472">Membrane</keyword>
<sequence>MFNSIGNFIFYHTPVFLLIQSIWRDEAFSYFMAKPPVIQIIINTANDFNPPLYYIFLHFWVIIVGKSDELLRILSFIFYLLTIFVAYKIAKKITDNKFAYFVALFTMFNPMLLYYAFEIRMYSLFALLTLTSFYFLYVKNWKGYSLSVILGLYTHTFFLLIPFSYACFAFVHGKWVNKRKELINIIKPYLFFLPWVPIVIKQFIKSRDSWLFPVDFQLIKSVLGNLFTNYEGTPGNWWSITFILSLLIVFFMILSLRKRRKLAISILFPIFLSLTPILIYSVAVKPVYVNRYLIFITVFEILSISLGIYNILNHRVRLAVSILWLFSAIIFNIQISPFHKKTDFKSLFNEINNHATTKDFVFTRTPIAYLESAYYYKYPLNTFIYNPNNISIPNYIGVTLIFPDVSRINYYSNARNFLVNDDATYQLIINN</sequence>
<evidence type="ECO:0000256" key="4">
    <source>
        <dbReference type="ARBA" id="ARBA00022679"/>
    </source>
</evidence>
<feature type="transmembrane region" description="Helical" evidence="8">
    <location>
        <begin position="263"/>
        <end position="283"/>
    </location>
</feature>
<evidence type="ECO:0000256" key="1">
    <source>
        <dbReference type="ARBA" id="ARBA00004651"/>
    </source>
</evidence>
<evidence type="ECO:0000313" key="11">
    <source>
        <dbReference type="Proteomes" id="UP000183120"/>
    </source>
</evidence>
<evidence type="ECO:0000256" key="8">
    <source>
        <dbReference type="SAM" id="Phobius"/>
    </source>
</evidence>
<comment type="caution">
    <text evidence="10">The sequence shown here is derived from an EMBL/GenBank/DDBJ whole genome shotgun (WGS) entry which is preliminary data.</text>
</comment>
<dbReference type="GO" id="GO:0009103">
    <property type="term" value="P:lipopolysaccharide biosynthetic process"/>
    <property type="evidence" value="ECO:0007669"/>
    <property type="project" value="UniProtKB-ARBA"/>
</dbReference>
<feature type="transmembrane region" description="Helical" evidence="8">
    <location>
        <begin position="316"/>
        <end position="335"/>
    </location>
</feature>
<evidence type="ECO:0000256" key="5">
    <source>
        <dbReference type="ARBA" id="ARBA00022692"/>
    </source>
</evidence>
<organism evidence="10 11">
    <name type="scientific">Candidatus Gottesmanbacteria bacterium CG1_02_37_22</name>
    <dbReference type="NCBI Taxonomy" id="1805209"/>
    <lineage>
        <taxon>Bacteria</taxon>
        <taxon>Candidatus Gottesmaniibacteriota</taxon>
    </lineage>
</organism>
<evidence type="ECO:0000256" key="3">
    <source>
        <dbReference type="ARBA" id="ARBA00022676"/>
    </source>
</evidence>
<feature type="transmembrane region" description="Helical" evidence="8">
    <location>
        <begin position="237"/>
        <end position="256"/>
    </location>
</feature>
<keyword evidence="4" id="KW-0808">Transferase</keyword>
<feature type="transmembrane region" description="Helical" evidence="8">
    <location>
        <begin position="144"/>
        <end position="170"/>
    </location>
</feature>
<gene>
    <name evidence="10" type="ORF">AUJ73_01620</name>
</gene>
<feature type="transmembrane region" description="Helical" evidence="8">
    <location>
        <begin position="70"/>
        <end position="87"/>
    </location>
</feature>
<dbReference type="Pfam" id="PF13231">
    <property type="entry name" value="PMT_2"/>
    <property type="match status" value="1"/>
</dbReference>
<evidence type="ECO:0000313" key="10">
    <source>
        <dbReference type="EMBL" id="OIO14861.1"/>
    </source>
</evidence>
<dbReference type="GO" id="GO:0016763">
    <property type="term" value="F:pentosyltransferase activity"/>
    <property type="evidence" value="ECO:0007669"/>
    <property type="project" value="TreeGrafter"/>
</dbReference>
<dbReference type="EMBL" id="MNUY01000024">
    <property type="protein sequence ID" value="OIO14861.1"/>
    <property type="molecule type" value="Genomic_DNA"/>
</dbReference>
<evidence type="ECO:0000256" key="2">
    <source>
        <dbReference type="ARBA" id="ARBA00022475"/>
    </source>
</evidence>
<evidence type="ECO:0000259" key="9">
    <source>
        <dbReference type="Pfam" id="PF13231"/>
    </source>
</evidence>
<dbReference type="AlphaFoldDB" id="A0A1J4TW75"/>
<evidence type="ECO:0000256" key="7">
    <source>
        <dbReference type="ARBA" id="ARBA00023136"/>
    </source>
</evidence>
<feature type="transmembrane region" description="Helical" evidence="8">
    <location>
        <begin position="182"/>
        <end position="204"/>
    </location>
</feature>
<dbReference type="STRING" id="1805209.AUJ73_01620"/>
<keyword evidence="5 8" id="KW-0812">Transmembrane</keyword>
<evidence type="ECO:0000256" key="6">
    <source>
        <dbReference type="ARBA" id="ARBA00022989"/>
    </source>
</evidence>
<reference evidence="10 11" key="1">
    <citation type="journal article" date="2016" name="Environ. Microbiol.">
        <title>Genomic resolution of a cold subsurface aquifer community provides metabolic insights for novel microbes adapted to high CO concentrations.</title>
        <authorList>
            <person name="Probst A.J."/>
            <person name="Castelle C.J."/>
            <person name="Singh A."/>
            <person name="Brown C.T."/>
            <person name="Anantharaman K."/>
            <person name="Sharon I."/>
            <person name="Hug L.A."/>
            <person name="Burstein D."/>
            <person name="Emerson J.B."/>
            <person name="Thomas B.C."/>
            <person name="Banfield J.F."/>
        </authorList>
    </citation>
    <scope>NUCLEOTIDE SEQUENCE [LARGE SCALE GENOMIC DNA]</scope>
    <source>
        <strain evidence="10">CG1_02_37_22</strain>
    </source>
</reference>
<dbReference type="GO" id="GO:0005886">
    <property type="term" value="C:plasma membrane"/>
    <property type="evidence" value="ECO:0007669"/>
    <property type="project" value="UniProtKB-SubCell"/>
</dbReference>
<feature type="transmembrane region" description="Helical" evidence="8">
    <location>
        <begin position="289"/>
        <end position="309"/>
    </location>
</feature>
<feature type="transmembrane region" description="Helical" evidence="8">
    <location>
        <begin position="122"/>
        <end position="138"/>
    </location>
</feature>
<feature type="transmembrane region" description="Helical" evidence="8">
    <location>
        <begin position="99"/>
        <end position="117"/>
    </location>
</feature>
<dbReference type="InterPro" id="IPR050297">
    <property type="entry name" value="LipidA_mod_glycosyltrf_83"/>
</dbReference>
<accession>A0A1J4TW75</accession>
<keyword evidence="3" id="KW-0328">Glycosyltransferase</keyword>
<comment type="subcellular location">
    <subcellularLocation>
        <location evidence="1">Cell membrane</location>
        <topology evidence="1">Multi-pass membrane protein</topology>
    </subcellularLocation>
</comment>